<comment type="catalytic activity">
    <reaction evidence="14">
        <text>a CDP-1,2-diacyl-sn-glycerol + sn-glycerol 3-phosphate = a 1,2-diacyl-sn-glycero-3-phospho-(1'-sn-glycero-3'-phosphate) + CMP + H(+)</text>
        <dbReference type="Rhea" id="RHEA:12593"/>
        <dbReference type="ChEBI" id="CHEBI:15378"/>
        <dbReference type="ChEBI" id="CHEBI:57597"/>
        <dbReference type="ChEBI" id="CHEBI:58332"/>
        <dbReference type="ChEBI" id="CHEBI:60110"/>
        <dbReference type="ChEBI" id="CHEBI:60377"/>
        <dbReference type="EC" id="2.7.8.5"/>
    </reaction>
</comment>
<evidence type="ECO:0000256" key="12">
    <source>
        <dbReference type="ARBA" id="ARBA00023209"/>
    </source>
</evidence>
<evidence type="ECO:0000256" key="15">
    <source>
        <dbReference type="NCBIfam" id="TIGR00560"/>
    </source>
</evidence>
<keyword evidence="8 17" id="KW-0812">Transmembrane</keyword>
<keyword evidence="9 17" id="KW-1133">Transmembrane helix</keyword>
<proteinExistence type="inferred from homology"/>
<dbReference type="InterPro" id="IPR000462">
    <property type="entry name" value="CDP-OH_P_trans"/>
</dbReference>
<organism evidence="18 19">
    <name type="scientific">Chitinasiproducens palmae</name>
    <dbReference type="NCBI Taxonomy" id="1770053"/>
    <lineage>
        <taxon>Bacteria</taxon>
        <taxon>Pseudomonadati</taxon>
        <taxon>Pseudomonadota</taxon>
        <taxon>Betaproteobacteria</taxon>
        <taxon>Burkholderiales</taxon>
        <taxon>Burkholderiaceae</taxon>
        <taxon>Chitinasiproducens</taxon>
    </lineage>
</organism>
<dbReference type="InterPro" id="IPR050324">
    <property type="entry name" value="CDP-alcohol_PTase-I"/>
</dbReference>
<evidence type="ECO:0000256" key="10">
    <source>
        <dbReference type="ARBA" id="ARBA00023098"/>
    </source>
</evidence>
<evidence type="ECO:0000256" key="16">
    <source>
        <dbReference type="RuleBase" id="RU003750"/>
    </source>
</evidence>
<dbReference type="GO" id="GO:0008444">
    <property type="term" value="F:CDP-diacylglycerol-glycerol-3-phosphate 3-phosphatidyltransferase activity"/>
    <property type="evidence" value="ECO:0007669"/>
    <property type="project" value="UniProtKB-UniRule"/>
</dbReference>
<dbReference type="AlphaFoldDB" id="A0A1H2PUX0"/>
<protein>
    <recommendedName>
        <fullName evidence="5 15">CDP-diacylglycerol--glycerol-3-phosphate 3-phosphatidyltransferase</fullName>
        <ecNumber evidence="4 15">2.7.8.5</ecNumber>
    </recommendedName>
</protein>
<evidence type="ECO:0000256" key="13">
    <source>
        <dbReference type="ARBA" id="ARBA00023264"/>
    </source>
</evidence>
<dbReference type="PROSITE" id="PS00379">
    <property type="entry name" value="CDP_ALCOHOL_P_TRANSF"/>
    <property type="match status" value="1"/>
</dbReference>
<evidence type="ECO:0000256" key="2">
    <source>
        <dbReference type="ARBA" id="ARBA00005042"/>
    </source>
</evidence>
<dbReference type="NCBIfam" id="TIGR00560">
    <property type="entry name" value="pgsA"/>
    <property type="match status" value="1"/>
</dbReference>
<evidence type="ECO:0000256" key="11">
    <source>
        <dbReference type="ARBA" id="ARBA00023136"/>
    </source>
</evidence>
<evidence type="ECO:0000256" key="3">
    <source>
        <dbReference type="ARBA" id="ARBA00010441"/>
    </source>
</evidence>
<dbReference type="Proteomes" id="UP000243719">
    <property type="component" value="Unassembled WGS sequence"/>
</dbReference>
<name>A0A1H2PUX0_9BURK</name>
<accession>A0A1H2PUX0</accession>
<keyword evidence="7 16" id="KW-0808">Transferase</keyword>
<feature type="transmembrane region" description="Helical" evidence="17">
    <location>
        <begin position="169"/>
        <end position="186"/>
    </location>
</feature>
<evidence type="ECO:0000256" key="17">
    <source>
        <dbReference type="SAM" id="Phobius"/>
    </source>
</evidence>
<dbReference type="InterPro" id="IPR004570">
    <property type="entry name" value="Phosphatidylglycerol_P_synth"/>
</dbReference>
<feature type="transmembrane region" description="Helical" evidence="17">
    <location>
        <begin position="6"/>
        <end position="26"/>
    </location>
</feature>
<keyword evidence="10" id="KW-0443">Lipid metabolism</keyword>
<dbReference type="GO" id="GO:0016020">
    <property type="term" value="C:membrane"/>
    <property type="evidence" value="ECO:0007669"/>
    <property type="project" value="UniProtKB-SubCell"/>
</dbReference>
<evidence type="ECO:0000256" key="4">
    <source>
        <dbReference type="ARBA" id="ARBA00013170"/>
    </source>
</evidence>
<evidence type="ECO:0000313" key="18">
    <source>
        <dbReference type="EMBL" id="SDV51014.1"/>
    </source>
</evidence>
<evidence type="ECO:0000313" key="19">
    <source>
        <dbReference type="Proteomes" id="UP000243719"/>
    </source>
</evidence>
<dbReference type="EC" id="2.7.8.5" evidence="4 15"/>
<dbReference type="Pfam" id="PF01066">
    <property type="entry name" value="CDP-OH_P_transf"/>
    <property type="match status" value="1"/>
</dbReference>
<comment type="subcellular location">
    <subcellularLocation>
        <location evidence="1">Membrane</location>
        <topology evidence="1">Multi-pass membrane protein</topology>
    </subcellularLocation>
</comment>
<dbReference type="GO" id="GO:0046474">
    <property type="term" value="P:glycerophospholipid biosynthetic process"/>
    <property type="evidence" value="ECO:0007669"/>
    <property type="project" value="TreeGrafter"/>
</dbReference>
<keyword evidence="12" id="KW-0594">Phospholipid biosynthesis</keyword>
<evidence type="ECO:0000256" key="8">
    <source>
        <dbReference type="ARBA" id="ARBA00022692"/>
    </source>
</evidence>
<dbReference type="RefSeq" id="WP_091912394.1">
    <property type="nucleotide sequence ID" value="NZ_FNLO01000014.1"/>
</dbReference>
<dbReference type="InterPro" id="IPR043130">
    <property type="entry name" value="CDP-OH_PTrfase_TM_dom"/>
</dbReference>
<evidence type="ECO:0000256" key="7">
    <source>
        <dbReference type="ARBA" id="ARBA00022679"/>
    </source>
</evidence>
<gene>
    <name evidence="18" type="ORF">SAMN05216551_114114</name>
</gene>
<comment type="pathway">
    <text evidence="2">Phospholipid metabolism; phosphatidylglycerol biosynthesis; phosphatidylglycerol from CDP-diacylglycerol: step 1/2.</text>
</comment>
<evidence type="ECO:0000256" key="6">
    <source>
        <dbReference type="ARBA" id="ARBA00022516"/>
    </source>
</evidence>
<keyword evidence="11 17" id="KW-0472">Membrane</keyword>
<keyword evidence="19" id="KW-1185">Reference proteome</keyword>
<dbReference type="OrthoDB" id="9796672at2"/>
<dbReference type="EMBL" id="FNLO01000014">
    <property type="protein sequence ID" value="SDV51014.1"/>
    <property type="molecule type" value="Genomic_DNA"/>
</dbReference>
<dbReference type="Gene3D" id="1.20.120.1760">
    <property type="match status" value="1"/>
</dbReference>
<feature type="transmembrane region" description="Helical" evidence="17">
    <location>
        <begin position="78"/>
        <end position="102"/>
    </location>
</feature>
<evidence type="ECO:0000256" key="5">
    <source>
        <dbReference type="ARBA" id="ARBA00014944"/>
    </source>
</evidence>
<evidence type="ECO:0000256" key="14">
    <source>
        <dbReference type="ARBA" id="ARBA00048586"/>
    </source>
</evidence>
<dbReference type="InterPro" id="IPR048254">
    <property type="entry name" value="CDP_ALCOHOL_P_TRANSF_CS"/>
</dbReference>
<evidence type="ECO:0000256" key="9">
    <source>
        <dbReference type="ARBA" id="ARBA00022989"/>
    </source>
</evidence>
<dbReference type="PIRSF" id="PIRSF000847">
    <property type="entry name" value="Phos_ph_gly_syn"/>
    <property type="match status" value="1"/>
</dbReference>
<evidence type="ECO:0000256" key="1">
    <source>
        <dbReference type="ARBA" id="ARBA00004141"/>
    </source>
</evidence>
<reference evidence="19" key="1">
    <citation type="submission" date="2016-09" db="EMBL/GenBank/DDBJ databases">
        <authorList>
            <person name="Varghese N."/>
            <person name="Submissions S."/>
        </authorList>
    </citation>
    <scope>NUCLEOTIDE SEQUENCE [LARGE SCALE GENOMIC DNA]</scope>
    <source>
        <strain evidence="19">JS23</strain>
    </source>
</reference>
<dbReference type="PANTHER" id="PTHR14269">
    <property type="entry name" value="CDP-DIACYLGLYCEROL--GLYCEROL-3-PHOSPHATE 3-PHOSPHATIDYLTRANSFERASE-RELATED"/>
    <property type="match status" value="1"/>
</dbReference>
<dbReference type="STRING" id="1770053.SAMN05216551_114114"/>
<feature type="transmembrane region" description="Helical" evidence="17">
    <location>
        <begin position="138"/>
        <end position="157"/>
    </location>
</feature>
<dbReference type="PANTHER" id="PTHR14269:SF62">
    <property type="entry name" value="CDP-DIACYLGLYCEROL--GLYCEROL-3-PHOSPHATE 3-PHOSPHATIDYLTRANSFERASE 1, CHLOROPLASTIC"/>
    <property type="match status" value="1"/>
</dbReference>
<keyword evidence="13" id="KW-1208">Phospholipid metabolism</keyword>
<sequence length="200" mass="22056">MPFNVPILLTWLRIVLIPLTVGVFYLPSGILSPADRNLCAALIFILAALTDWFDGFLARKLDQTSAFGAFLDPVADKLMVTAALLVLVQLGRLNAAIALIIVGREITISALREWMAKIGASKSVAVNSLGKIKTVCQMVAIPMLLLWGTPVIGGVRILPFIDTPLWGEWLIYLAALLTIWSMFYYMKLAWPQIRERSAGQ</sequence>
<feature type="transmembrane region" description="Helical" evidence="17">
    <location>
        <begin position="38"/>
        <end position="58"/>
    </location>
</feature>
<comment type="similarity">
    <text evidence="3 16">Belongs to the CDP-alcohol phosphatidyltransferase class-I family.</text>
</comment>
<keyword evidence="6" id="KW-0444">Lipid biosynthesis</keyword>